<dbReference type="PANTHER" id="PTHR11905">
    <property type="entry name" value="ADAM A DISINTEGRIN AND METALLOPROTEASE DOMAIN"/>
    <property type="match status" value="1"/>
</dbReference>
<evidence type="ECO:0000313" key="4">
    <source>
        <dbReference type="Proteomes" id="UP001501758"/>
    </source>
</evidence>
<dbReference type="PANTHER" id="PTHR11905:SF159">
    <property type="entry name" value="ADAM METALLOPROTEASE"/>
    <property type="match status" value="1"/>
</dbReference>
<reference evidence="3 4" key="1">
    <citation type="journal article" date="2019" name="Int. J. Syst. Evol. Microbiol.">
        <title>The Global Catalogue of Microorganisms (GCM) 10K type strain sequencing project: providing services to taxonomists for standard genome sequencing and annotation.</title>
        <authorList>
            <consortium name="The Broad Institute Genomics Platform"/>
            <consortium name="The Broad Institute Genome Sequencing Center for Infectious Disease"/>
            <person name="Wu L."/>
            <person name="Ma J."/>
        </authorList>
    </citation>
    <scope>NUCLEOTIDE SEQUENCE [LARGE SCALE GENOMIC DNA]</scope>
    <source>
        <strain evidence="3 4">JCM 15974</strain>
    </source>
</reference>
<sequence length="556" mass="61295">MPSKKVISPEKNIVHYQGIVKNSPNSIAAISIYDGEVSGIISVEGSQSDLVLGKLDNSTDHILYEDKDISHLNDFICQITDIHQKNKVNTNSYNEPPAANQVKCPEIFFDIANDVVRDKGGSQSAANFVEAMFNQVAILYANEDIKIKLSGLTSWTTSNPFNSLDSYRNYRNQNGFNGDLAHFVTYNYSGGVAWLNALCGSYRYGLTGINRSYQNVPTYSWNISTIAHELGHNFGSNHTHSCVWNGNNTAIDGCYSSEGSCGRPGIPSNGGTIMSYCHLTNAGTNLRKGFGPQPGDLIRSNIRRADCVGSCDNDGDNGGDGDQVDCTGIDAWSGNVNYVAGDQVTYQGRLFERTTNSSWIDLGECISDPCSRAIPWTDNTDYNPGDVVIYQGNVWLRTESNDWELLNCDININDPCFGIDPWSENTNYSSGDQVVYQGKAFEWNGSEWVEIATCAEDPSTNQTVEKPGISSIDEMLIYPNPAKGFITLEIKRPKNNLIKININSLQGRNVFTKTIQQKSSIQHLKETINIDTLNTGVYFIQIISGGEITTKKLEVQ</sequence>
<proteinExistence type="predicted"/>
<protein>
    <submittedName>
        <fullName evidence="3">M12 family metallo-peptidase</fullName>
    </submittedName>
</protein>
<dbReference type="EMBL" id="BAAAGE010000001">
    <property type="protein sequence ID" value="GAA0715587.1"/>
    <property type="molecule type" value="Genomic_DNA"/>
</dbReference>
<evidence type="ECO:0000313" key="3">
    <source>
        <dbReference type="EMBL" id="GAA0715587.1"/>
    </source>
</evidence>
<comment type="caution">
    <text evidence="3">The sequence shown here is derived from an EMBL/GenBank/DDBJ whole genome shotgun (WGS) entry which is preliminary data.</text>
</comment>
<evidence type="ECO:0000259" key="2">
    <source>
        <dbReference type="PROSITE" id="PS50215"/>
    </source>
</evidence>
<dbReference type="Pfam" id="PF13688">
    <property type="entry name" value="Reprolysin_5"/>
    <property type="match status" value="1"/>
</dbReference>
<dbReference type="InterPro" id="IPR024079">
    <property type="entry name" value="MetalloPept_cat_dom_sf"/>
</dbReference>
<organism evidence="3 4">
    <name type="scientific">Aquimarina litoralis</name>
    <dbReference type="NCBI Taxonomy" id="584605"/>
    <lineage>
        <taxon>Bacteria</taxon>
        <taxon>Pseudomonadati</taxon>
        <taxon>Bacteroidota</taxon>
        <taxon>Flavobacteriia</taxon>
        <taxon>Flavobacteriales</taxon>
        <taxon>Flavobacteriaceae</taxon>
        <taxon>Aquimarina</taxon>
    </lineage>
</organism>
<gene>
    <name evidence="3" type="ORF">GCM10009430_10240</name>
</gene>
<dbReference type="Proteomes" id="UP001501758">
    <property type="component" value="Unassembled WGS sequence"/>
</dbReference>
<dbReference type="Gene3D" id="2.10.10.20">
    <property type="entry name" value="Carbohydrate-binding module superfamily 5/12"/>
    <property type="match status" value="1"/>
</dbReference>
<evidence type="ECO:0000256" key="1">
    <source>
        <dbReference type="ARBA" id="ARBA00022729"/>
    </source>
</evidence>
<keyword evidence="1" id="KW-0732">Signal</keyword>
<dbReference type="InterPro" id="IPR001590">
    <property type="entry name" value="Peptidase_M12B"/>
</dbReference>
<dbReference type="Pfam" id="PF18962">
    <property type="entry name" value="Por_Secre_tail"/>
    <property type="match status" value="1"/>
</dbReference>
<dbReference type="Gene3D" id="2.10.10.90">
    <property type="match status" value="1"/>
</dbReference>
<dbReference type="NCBIfam" id="TIGR04183">
    <property type="entry name" value="Por_Secre_tail"/>
    <property type="match status" value="1"/>
</dbReference>
<accession>A0ABN1IK87</accession>
<dbReference type="InterPro" id="IPR026444">
    <property type="entry name" value="Secre_tail"/>
</dbReference>
<dbReference type="SUPFAM" id="SSF55486">
    <property type="entry name" value="Metalloproteases ('zincins'), catalytic domain"/>
    <property type="match status" value="1"/>
</dbReference>
<dbReference type="PROSITE" id="PS50215">
    <property type="entry name" value="ADAM_MEPRO"/>
    <property type="match status" value="1"/>
</dbReference>
<dbReference type="Gene3D" id="3.40.390.10">
    <property type="entry name" value="Collagenase (Catalytic Domain)"/>
    <property type="match status" value="1"/>
</dbReference>
<feature type="domain" description="Peptidase M12B" evidence="2">
    <location>
        <begin position="103"/>
        <end position="277"/>
    </location>
</feature>
<keyword evidence="4" id="KW-1185">Reference proteome</keyword>
<name>A0ABN1IK87_9FLAO</name>